<dbReference type="PRINTS" id="PR00406">
    <property type="entry name" value="CYTB5RDTASE"/>
</dbReference>
<evidence type="ECO:0000256" key="1">
    <source>
        <dbReference type="ARBA" id="ARBA00001974"/>
    </source>
</evidence>
<dbReference type="AlphaFoldDB" id="A0A9N9TNA7"/>
<dbReference type="FunFam" id="3.40.50.80:FF:000005">
    <property type="entry name" value="NADH-cytochrome b5 reductase"/>
    <property type="match status" value="1"/>
</dbReference>
<keyword evidence="10" id="KW-1207">Sterol metabolism</keyword>
<dbReference type="GO" id="GO:0005739">
    <property type="term" value="C:mitochondrion"/>
    <property type="evidence" value="ECO:0007669"/>
    <property type="project" value="TreeGrafter"/>
</dbReference>
<feature type="binding site" evidence="12">
    <location>
        <position position="102"/>
    </location>
    <ligand>
        <name>FAD</name>
        <dbReference type="ChEBI" id="CHEBI:57692"/>
    </ligand>
</feature>
<dbReference type="InterPro" id="IPR001433">
    <property type="entry name" value="OxRdtase_FAD/NAD-bd"/>
</dbReference>
<comment type="similarity">
    <text evidence="2 13">Belongs to the flavoprotein pyridine nucleotide cytochrome reductase family.</text>
</comment>
<keyword evidence="8" id="KW-0756">Sterol biosynthesis</keyword>
<dbReference type="GO" id="GO:0090524">
    <property type="term" value="F:cytochrome-b5 reductase activity, acting on NADH"/>
    <property type="evidence" value="ECO:0007669"/>
    <property type="project" value="UniProtKB-EC"/>
</dbReference>
<dbReference type="Gene3D" id="3.40.50.80">
    <property type="entry name" value="Nucleotide-binding domain of ferredoxin-NADP reductase (FNR) module"/>
    <property type="match status" value="1"/>
</dbReference>
<keyword evidence="14" id="KW-1133">Transmembrane helix</keyword>
<keyword evidence="9 13" id="KW-0520">NAD</keyword>
<evidence type="ECO:0000256" key="6">
    <source>
        <dbReference type="ARBA" id="ARBA00022955"/>
    </source>
</evidence>
<dbReference type="CDD" id="cd06183">
    <property type="entry name" value="cyt_b5_reduct_like"/>
    <property type="match status" value="1"/>
</dbReference>
<dbReference type="PROSITE" id="PS51384">
    <property type="entry name" value="FAD_FR"/>
    <property type="match status" value="1"/>
</dbReference>
<keyword evidence="3" id="KW-0444">Lipid biosynthesis</keyword>
<feature type="binding site" evidence="12">
    <location>
        <position position="121"/>
    </location>
    <ligand>
        <name>FAD</name>
        <dbReference type="ChEBI" id="CHEBI:57692"/>
    </ligand>
</feature>
<comment type="cofactor">
    <cofactor evidence="1 12 13">
        <name>FAD</name>
        <dbReference type="ChEBI" id="CHEBI:57692"/>
    </cofactor>
</comment>
<evidence type="ECO:0000256" key="5">
    <source>
        <dbReference type="ARBA" id="ARBA00022827"/>
    </source>
</evidence>
<keyword evidence="6" id="KW-0752">Steroid biosynthesis</keyword>
<dbReference type="PRINTS" id="PR00371">
    <property type="entry name" value="FPNCR"/>
</dbReference>
<feature type="binding site" evidence="12">
    <location>
        <position position="124"/>
    </location>
    <ligand>
        <name>FAD</name>
        <dbReference type="ChEBI" id="CHEBI:57692"/>
    </ligand>
</feature>
<dbReference type="OrthoDB" id="432685at2759"/>
<keyword evidence="11" id="KW-0753">Steroid metabolism</keyword>
<evidence type="ECO:0000256" key="9">
    <source>
        <dbReference type="ARBA" id="ARBA00023027"/>
    </source>
</evidence>
<dbReference type="InterPro" id="IPR001834">
    <property type="entry name" value="CBR-like"/>
</dbReference>
<dbReference type="InterPro" id="IPR001709">
    <property type="entry name" value="Flavoprot_Pyr_Nucl_cyt_Rdtase"/>
</dbReference>
<evidence type="ECO:0000256" key="10">
    <source>
        <dbReference type="ARBA" id="ARBA00023166"/>
    </source>
</evidence>
<evidence type="ECO:0000256" key="13">
    <source>
        <dbReference type="RuleBase" id="RU361226"/>
    </source>
</evidence>
<dbReference type="Gene3D" id="2.40.30.10">
    <property type="entry name" value="Translation factors"/>
    <property type="match status" value="1"/>
</dbReference>
<keyword evidence="6" id="KW-0443">Lipid metabolism</keyword>
<evidence type="ECO:0000256" key="11">
    <source>
        <dbReference type="ARBA" id="ARBA00023221"/>
    </source>
</evidence>
<dbReference type="InterPro" id="IPR008333">
    <property type="entry name" value="Cbr1-like_FAD-bd_dom"/>
</dbReference>
<keyword evidence="14" id="KW-0812">Transmembrane</keyword>
<dbReference type="Pfam" id="PF00175">
    <property type="entry name" value="NAD_binding_1"/>
    <property type="match status" value="1"/>
</dbReference>
<feature type="binding site" evidence="12">
    <location>
        <position position="119"/>
    </location>
    <ligand>
        <name>FAD</name>
        <dbReference type="ChEBI" id="CHEBI:57692"/>
    </ligand>
</feature>
<protein>
    <recommendedName>
        <fullName evidence="13">NADH-cytochrome b5 reductase</fullName>
        <ecNumber evidence="13">1.6.2.2</ecNumber>
    </recommendedName>
</protein>
<feature type="binding site" evidence="12">
    <location>
        <position position="137"/>
    </location>
    <ligand>
        <name>FAD</name>
        <dbReference type="ChEBI" id="CHEBI:57692"/>
    </ligand>
</feature>
<gene>
    <name evidence="16" type="ORF">PHYEVI_LOCUS5323</name>
</gene>
<dbReference type="EMBL" id="OU900095">
    <property type="protein sequence ID" value="CAG9858936.1"/>
    <property type="molecule type" value="Genomic_DNA"/>
</dbReference>
<accession>A0A9N9TNA7</accession>
<evidence type="ECO:0000256" key="3">
    <source>
        <dbReference type="ARBA" id="ARBA00022516"/>
    </source>
</evidence>
<reference evidence="16" key="1">
    <citation type="submission" date="2022-01" db="EMBL/GenBank/DDBJ databases">
        <authorList>
            <person name="King R."/>
        </authorList>
    </citation>
    <scope>NUCLEOTIDE SEQUENCE</scope>
</reference>
<dbReference type="InterPro" id="IPR017927">
    <property type="entry name" value="FAD-bd_FR_type"/>
</dbReference>
<proteinExistence type="inferred from homology"/>
<sequence>MASFKFGNIFFMRKWRKPINGVGIVVTSFVVYKLLFFKVKGKKHLLKDPNEKYKLPLIKKDIISHDTRLFRFGLPEKDMVLGLPIGKHIQLSARINDELVIRSYTPVSSDDDEGYVDLVVKVYFKDVHPKFPLGGKMTQYLEQLKIGDTIDVRGPTGRIEYHGHGKFTVVRSRKDPPDEYNVSKVGLIAGGVGITPILQLVRHILKDPSDKTQCALLFANQTEEDILLREELEQAAKEHPDRFKFWYTLDRPPADWKYSSGFITCEMLDEHLYPAGNDTVTLICGPPAMVKFAIMPNLTDKLEHDKNRIIVY</sequence>
<evidence type="ECO:0000256" key="4">
    <source>
        <dbReference type="ARBA" id="ARBA00022630"/>
    </source>
</evidence>
<keyword evidence="5 12" id="KW-0274">FAD</keyword>
<dbReference type="SUPFAM" id="SSF63380">
    <property type="entry name" value="Riboflavin synthase domain-like"/>
    <property type="match status" value="1"/>
</dbReference>
<organism evidence="16 17">
    <name type="scientific">Phyllotreta striolata</name>
    <name type="common">Striped flea beetle</name>
    <name type="synonym">Crioceris striolata</name>
    <dbReference type="NCBI Taxonomy" id="444603"/>
    <lineage>
        <taxon>Eukaryota</taxon>
        <taxon>Metazoa</taxon>
        <taxon>Ecdysozoa</taxon>
        <taxon>Arthropoda</taxon>
        <taxon>Hexapoda</taxon>
        <taxon>Insecta</taxon>
        <taxon>Pterygota</taxon>
        <taxon>Neoptera</taxon>
        <taxon>Endopterygota</taxon>
        <taxon>Coleoptera</taxon>
        <taxon>Polyphaga</taxon>
        <taxon>Cucujiformia</taxon>
        <taxon>Chrysomeloidea</taxon>
        <taxon>Chrysomelidae</taxon>
        <taxon>Galerucinae</taxon>
        <taxon>Alticini</taxon>
        <taxon>Phyllotreta</taxon>
    </lineage>
</organism>
<dbReference type="Pfam" id="PF00970">
    <property type="entry name" value="FAD_binding_6"/>
    <property type="match status" value="1"/>
</dbReference>
<evidence type="ECO:0000256" key="14">
    <source>
        <dbReference type="SAM" id="Phobius"/>
    </source>
</evidence>
<dbReference type="InterPro" id="IPR017938">
    <property type="entry name" value="Riboflavin_synthase-like_b-brl"/>
</dbReference>
<feature type="binding site" evidence="12">
    <location>
        <position position="195"/>
    </location>
    <ligand>
        <name>FAD</name>
        <dbReference type="ChEBI" id="CHEBI:57692"/>
    </ligand>
</feature>
<dbReference type="Proteomes" id="UP001153712">
    <property type="component" value="Chromosome 2"/>
</dbReference>
<feature type="binding site" evidence="12">
    <location>
        <position position="136"/>
    </location>
    <ligand>
        <name>FAD</name>
        <dbReference type="ChEBI" id="CHEBI:57692"/>
    </ligand>
</feature>
<dbReference type="SUPFAM" id="SSF52343">
    <property type="entry name" value="Ferredoxin reductase-like, C-terminal NADP-linked domain"/>
    <property type="match status" value="1"/>
</dbReference>
<evidence type="ECO:0000256" key="7">
    <source>
        <dbReference type="ARBA" id="ARBA00023002"/>
    </source>
</evidence>
<evidence type="ECO:0000313" key="17">
    <source>
        <dbReference type="Proteomes" id="UP001153712"/>
    </source>
</evidence>
<dbReference type="InterPro" id="IPR039261">
    <property type="entry name" value="FNR_nucleotide-bd"/>
</dbReference>
<keyword evidence="7 13" id="KW-0560">Oxidoreductase</keyword>
<evidence type="ECO:0000256" key="12">
    <source>
        <dbReference type="PIRSR" id="PIRSR601834-1"/>
    </source>
</evidence>
<dbReference type="PANTHER" id="PTHR19370">
    <property type="entry name" value="NADH-CYTOCHROME B5 REDUCTASE"/>
    <property type="match status" value="1"/>
</dbReference>
<evidence type="ECO:0000313" key="16">
    <source>
        <dbReference type="EMBL" id="CAG9858936.1"/>
    </source>
</evidence>
<feature type="transmembrane region" description="Helical" evidence="14">
    <location>
        <begin position="20"/>
        <end position="37"/>
    </location>
</feature>
<keyword evidence="17" id="KW-1185">Reference proteome</keyword>
<evidence type="ECO:0000259" key="15">
    <source>
        <dbReference type="PROSITE" id="PS51384"/>
    </source>
</evidence>
<feature type="domain" description="FAD-binding FR-type" evidence="15">
    <location>
        <begin position="50"/>
        <end position="162"/>
    </location>
</feature>
<dbReference type="GO" id="GO:0016126">
    <property type="term" value="P:sterol biosynthetic process"/>
    <property type="evidence" value="ECO:0007669"/>
    <property type="project" value="UniProtKB-KW"/>
</dbReference>
<keyword evidence="4 12" id="KW-0285">Flavoprotein</keyword>
<evidence type="ECO:0000256" key="2">
    <source>
        <dbReference type="ARBA" id="ARBA00006105"/>
    </source>
</evidence>
<dbReference type="PANTHER" id="PTHR19370:SF185">
    <property type="entry name" value="NADH-CYTOCHROME B5 REDUCTASE"/>
    <property type="match status" value="1"/>
</dbReference>
<evidence type="ECO:0000256" key="8">
    <source>
        <dbReference type="ARBA" id="ARBA00023011"/>
    </source>
</evidence>
<name>A0A9N9TNA7_PHYSR</name>
<feature type="binding site" evidence="12">
    <location>
        <position position="104"/>
    </location>
    <ligand>
        <name>FAD</name>
        <dbReference type="ChEBI" id="CHEBI:57692"/>
    </ligand>
</feature>
<comment type="catalytic activity">
    <reaction evidence="13">
        <text>2 Fe(III)-[cytochrome b5] + NADH = 2 Fe(II)-[cytochrome b5] + NAD(+) + H(+)</text>
        <dbReference type="Rhea" id="RHEA:46680"/>
        <dbReference type="Rhea" id="RHEA-COMP:10438"/>
        <dbReference type="Rhea" id="RHEA-COMP:10439"/>
        <dbReference type="ChEBI" id="CHEBI:15378"/>
        <dbReference type="ChEBI" id="CHEBI:29033"/>
        <dbReference type="ChEBI" id="CHEBI:29034"/>
        <dbReference type="ChEBI" id="CHEBI:57540"/>
        <dbReference type="ChEBI" id="CHEBI:57945"/>
        <dbReference type="EC" id="1.6.2.2"/>
    </reaction>
</comment>
<dbReference type="EC" id="1.6.2.2" evidence="13"/>
<dbReference type="FunFam" id="2.40.30.10:FF:000021">
    <property type="entry name" value="NADH-cytochrome b5 reductase"/>
    <property type="match status" value="1"/>
</dbReference>
<keyword evidence="14" id="KW-0472">Membrane</keyword>
<dbReference type="GO" id="GO:0071949">
    <property type="term" value="F:FAD binding"/>
    <property type="evidence" value="ECO:0007669"/>
    <property type="project" value="TreeGrafter"/>
</dbReference>